<evidence type="ECO:0000256" key="3">
    <source>
        <dbReference type="ARBA" id="ARBA00022679"/>
    </source>
</evidence>
<evidence type="ECO:0000259" key="6">
    <source>
        <dbReference type="Pfam" id="PF00551"/>
    </source>
</evidence>
<gene>
    <name evidence="5" type="primary">fmt</name>
    <name evidence="8" type="ORF">HCG48_03100</name>
</gene>
<keyword evidence="4 5" id="KW-0648">Protein biosynthesis</keyword>
<reference evidence="8 9" key="1">
    <citation type="submission" date="2020-04" db="EMBL/GenBank/DDBJ databases">
        <authorList>
            <person name="Basu S."/>
            <person name="Maruthanayagam V."/>
            <person name="Chakraborty S."/>
            <person name="Pramanik A."/>
            <person name="Mukherjee J."/>
            <person name="Brink B."/>
        </authorList>
    </citation>
    <scope>NUCLEOTIDE SEQUENCE [LARGE SCALE GENOMIC DNA]</scope>
    <source>
        <strain evidence="8 9">AP17</strain>
    </source>
</reference>
<evidence type="ECO:0000256" key="4">
    <source>
        <dbReference type="ARBA" id="ARBA00022917"/>
    </source>
</evidence>
<evidence type="ECO:0000256" key="5">
    <source>
        <dbReference type="HAMAP-Rule" id="MF_00182"/>
    </source>
</evidence>
<dbReference type="InterPro" id="IPR001555">
    <property type="entry name" value="GART_AS"/>
</dbReference>
<dbReference type="KEGG" id="oxy:HCG48_03100"/>
<comment type="similarity">
    <text evidence="1 5">Belongs to the Fmt family.</text>
</comment>
<proteinExistence type="inferred from homology"/>
<dbReference type="Gene3D" id="3.40.50.12230">
    <property type="match status" value="1"/>
</dbReference>
<evidence type="ECO:0000313" key="9">
    <source>
        <dbReference type="Proteomes" id="UP000500857"/>
    </source>
</evidence>
<dbReference type="NCBIfam" id="TIGR00460">
    <property type="entry name" value="fmt"/>
    <property type="match status" value="1"/>
</dbReference>
<dbReference type="PANTHER" id="PTHR11138">
    <property type="entry name" value="METHIONYL-TRNA FORMYLTRANSFERASE"/>
    <property type="match status" value="1"/>
</dbReference>
<dbReference type="InterPro" id="IPR002376">
    <property type="entry name" value="Formyl_transf_N"/>
</dbReference>
<keyword evidence="9" id="KW-1185">Reference proteome</keyword>
<dbReference type="SUPFAM" id="SSF53328">
    <property type="entry name" value="Formyltransferase"/>
    <property type="match status" value="1"/>
</dbReference>
<comment type="catalytic activity">
    <reaction evidence="5">
        <text>L-methionyl-tRNA(fMet) + (6R)-10-formyltetrahydrofolate = N-formyl-L-methionyl-tRNA(fMet) + (6S)-5,6,7,8-tetrahydrofolate + H(+)</text>
        <dbReference type="Rhea" id="RHEA:24380"/>
        <dbReference type="Rhea" id="RHEA-COMP:9952"/>
        <dbReference type="Rhea" id="RHEA-COMP:9953"/>
        <dbReference type="ChEBI" id="CHEBI:15378"/>
        <dbReference type="ChEBI" id="CHEBI:57453"/>
        <dbReference type="ChEBI" id="CHEBI:78530"/>
        <dbReference type="ChEBI" id="CHEBI:78844"/>
        <dbReference type="ChEBI" id="CHEBI:195366"/>
        <dbReference type="EC" id="2.1.2.9"/>
    </reaction>
</comment>
<feature type="domain" description="Formyl transferase C-terminal" evidence="7">
    <location>
        <begin position="206"/>
        <end position="322"/>
    </location>
</feature>
<evidence type="ECO:0000313" key="8">
    <source>
        <dbReference type="EMBL" id="QIZ69693.1"/>
    </source>
</evidence>
<comment type="function">
    <text evidence="5">Attaches a formyl group to the free amino group of methionyl-tRNA(fMet). The formyl group appears to play a dual role in the initiator identity of N-formylmethionyl-tRNA by promoting its recognition by IF2 and preventing the misappropriation of this tRNA by the elongation apparatus.</text>
</comment>
<sequence length="333" mass="36681">MKVVFFGTPYFAVPSLEILLAHKHFEVAAVITQPDKRRRRGNQLIPSAIKKVALARGIPVWQPRSVKKDANTLAQLEKLAADVFVVVAYGQILSPEILAMPRLGCVNVHASLLPQYRGAAPIQWSLYDGVSETGLTTMLMDEGMDTGPMLLKAKTPVELLENADLLARNLSNMGGELLVETLLKLERDRIKPIPQDEERASYARLIQKSDYALDWSRRAIALHNQIRGFYPHCTAQFRGEPLKIMASAPVGDDYWEDLPPSFSVLEHNWPVLYSGGGAIGEVVCIAKHIGPIVQTGDGLLLLQQVQLAGKRAQSGWDFANGAHLQVGEILHNG</sequence>
<dbReference type="RefSeq" id="WP_168567850.1">
    <property type="nucleotide sequence ID" value="NZ_CP051167.1"/>
</dbReference>
<dbReference type="GO" id="GO:0004479">
    <property type="term" value="F:methionyl-tRNA formyltransferase activity"/>
    <property type="evidence" value="ECO:0007669"/>
    <property type="project" value="UniProtKB-UniRule"/>
</dbReference>
<dbReference type="PANTHER" id="PTHR11138:SF5">
    <property type="entry name" value="METHIONYL-TRNA FORMYLTRANSFERASE, MITOCHONDRIAL"/>
    <property type="match status" value="1"/>
</dbReference>
<dbReference type="PROSITE" id="PS00373">
    <property type="entry name" value="GART"/>
    <property type="match status" value="1"/>
</dbReference>
<name>A0A6H1TVB9_9CYAN</name>
<dbReference type="AlphaFoldDB" id="A0A6H1TVB9"/>
<dbReference type="CDD" id="cd08646">
    <property type="entry name" value="FMT_core_Met-tRNA-FMT_N"/>
    <property type="match status" value="1"/>
</dbReference>
<dbReference type="HAMAP" id="MF_00182">
    <property type="entry name" value="Formyl_trans"/>
    <property type="match status" value="1"/>
</dbReference>
<dbReference type="InterPro" id="IPR041711">
    <property type="entry name" value="Met-tRNA-FMT_N"/>
</dbReference>
<dbReference type="InterPro" id="IPR011034">
    <property type="entry name" value="Formyl_transferase-like_C_sf"/>
</dbReference>
<dbReference type="Proteomes" id="UP000500857">
    <property type="component" value="Chromosome"/>
</dbReference>
<dbReference type="SUPFAM" id="SSF50486">
    <property type="entry name" value="FMT C-terminal domain-like"/>
    <property type="match status" value="1"/>
</dbReference>
<evidence type="ECO:0000259" key="7">
    <source>
        <dbReference type="Pfam" id="PF02911"/>
    </source>
</evidence>
<evidence type="ECO:0000256" key="1">
    <source>
        <dbReference type="ARBA" id="ARBA00010699"/>
    </source>
</evidence>
<feature type="domain" description="Formyl transferase N-terminal" evidence="6">
    <location>
        <begin position="1"/>
        <end position="182"/>
    </location>
</feature>
<dbReference type="InterPro" id="IPR044135">
    <property type="entry name" value="Met-tRNA-FMT_C"/>
</dbReference>
<dbReference type="EMBL" id="CP051167">
    <property type="protein sequence ID" value="QIZ69693.1"/>
    <property type="molecule type" value="Genomic_DNA"/>
</dbReference>
<dbReference type="CDD" id="cd08704">
    <property type="entry name" value="Met_tRNA_FMT_C"/>
    <property type="match status" value="1"/>
</dbReference>
<feature type="binding site" evidence="5">
    <location>
        <begin position="111"/>
        <end position="114"/>
    </location>
    <ligand>
        <name>(6S)-5,6,7,8-tetrahydrofolate</name>
        <dbReference type="ChEBI" id="CHEBI:57453"/>
    </ligand>
</feature>
<dbReference type="Pfam" id="PF02911">
    <property type="entry name" value="Formyl_trans_C"/>
    <property type="match status" value="1"/>
</dbReference>
<dbReference type="EC" id="2.1.2.9" evidence="2 5"/>
<dbReference type="Pfam" id="PF00551">
    <property type="entry name" value="Formyl_trans_N"/>
    <property type="match status" value="1"/>
</dbReference>
<dbReference type="InterPro" id="IPR005793">
    <property type="entry name" value="Formyl_trans_C"/>
</dbReference>
<dbReference type="InterPro" id="IPR036477">
    <property type="entry name" value="Formyl_transf_N_sf"/>
</dbReference>
<evidence type="ECO:0000256" key="2">
    <source>
        <dbReference type="ARBA" id="ARBA00012261"/>
    </source>
</evidence>
<dbReference type="InterPro" id="IPR005794">
    <property type="entry name" value="Fmt"/>
</dbReference>
<keyword evidence="3 5" id="KW-0808">Transferase</keyword>
<protein>
    <recommendedName>
        <fullName evidence="2 5">Methionyl-tRNA formyltransferase</fullName>
        <ecNumber evidence="2 5">2.1.2.9</ecNumber>
    </recommendedName>
</protein>
<accession>A0A6H1TVB9</accession>
<dbReference type="GO" id="GO:0005829">
    <property type="term" value="C:cytosol"/>
    <property type="evidence" value="ECO:0007669"/>
    <property type="project" value="TreeGrafter"/>
</dbReference>
<organism evidence="8 9">
    <name type="scientific">Oxynema aestuarii AP17</name>
    <dbReference type="NCBI Taxonomy" id="2064643"/>
    <lineage>
        <taxon>Bacteria</taxon>
        <taxon>Bacillati</taxon>
        <taxon>Cyanobacteriota</taxon>
        <taxon>Cyanophyceae</taxon>
        <taxon>Oscillatoriophycideae</taxon>
        <taxon>Oscillatoriales</taxon>
        <taxon>Oscillatoriaceae</taxon>
        <taxon>Oxynema</taxon>
        <taxon>Oxynema aestuarii</taxon>
    </lineage>
</organism>